<comment type="caution">
    <text evidence="1">The sequence shown here is derived from an EMBL/GenBank/DDBJ whole genome shotgun (WGS) entry which is preliminary data.</text>
</comment>
<gene>
    <name evidence="1" type="ORF">LSAT_V11C800400610</name>
</gene>
<accession>A0A9R1UPJ2</accession>
<dbReference type="PANTHER" id="PTHR23111:SF40">
    <property type="entry name" value="RNA-BINDING PROTEIN INVOLVED IN HETEROCHROMATIN ASSEMBLY-RELATED"/>
    <property type="match status" value="1"/>
</dbReference>
<keyword evidence="2" id="KW-1185">Reference proteome</keyword>
<evidence type="ECO:0000313" key="2">
    <source>
        <dbReference type="Proteomes" id="UP000235145"/>
    </source>
</evidence>
<dbReference type="AlphaFoldDB" id="A0A9R1UPJ2"/>
<name>A0A9R1UPJ2_LACSA</name>
<dbReference type="PANTHER" id="PTHR23111">
    <property type="entry name" value="ZINC FINGER PROTEIN"/>
    <property type="match status" value="1"/>
</dbReference>
<evidence type="ECO:0000313" key="1">
    <source>
        <dbReference type="EMBL" id="KAJ0191512.1"/>
    </source>
</evidence>
<reference evidence="1 2" key="1">
    <citation type="journal article" date="2017" name="Nat. Commun.">
        <title>Genome assembly with in vitro proximity ligation data and whole-genome triplication in lettuce.</title>
        <authorList>
            <person name="Reyes-Chin-Wo S."/>
            <person name="Wang Z."/>
            <person name="Yang X."/>
            <person name="Kozik A."/>
            <person name="Arikit S."/>
            <person name="Song C."/>
            <person name="Xia L."/>
            <person name="Froenicke L."/>
            <person name="Lavelle D.O."/>
            <person name="Truco M.J."/>
            <person name="Xia R."/>
            <person name="Zhu S."/>
            <person name="Xu C."/>
            <person name="Xu H."/>
            <person name="Xu X."/>
            <person name="Cox K."/>
            <person name="Korf I."/>
            <person name="Meyers B.C."/>
            <person name="Michelmore R.W."/>
        </authorList>
    </citation>
    <scope>NUCLEOTIDE SEQUENCE [LARGE SCALE GENOMIC DNA]</scope>
    <source>
        <strain evidence="2">cv. Salinas</strain>
        <tissue evidence="1">Seedlings</tissue>
    </source>
</reference>
<dbReference type="Proteomes" id="UP000235145">
    <property type="component" value="Unassembled WGS sequence"/>
</dbReference>
<dbReference type="Gene3D" id="4.10.1060.10">
    <property type="entry name" value="Zinc finger, RanBP2-type"/>
    <property type="match status" value="1"/>
</dbReference>
<sequence>MLYNLQLDEGDVCGVCILRGSCDRAYLILKDIELGARTVDIVRILLNYAIDPVIDSNKKTLGAEVIEASARKLLLELTELSDTAIFYEVQKPPATVARKVQNFDFKERDSSRNVEMKRGDWMCNFLNFSRNKKCRECNEEGPLKPGLDEVEMKKGDWNCPQ</sequence>
<dbReference type="GO" id="GO:0005737">
    <property type="term" value="C:cytoplasm"/>
    <property type="evidence" value="ECO:0000318"/>
    <property type="project" value="GO_Central"/>
</dbReference>
<proteinExistence type="predicted"/>
<dbReference type="GO" id="GO:0003729">
    <property type="term" value="F:mRNA binding"/>
    <property type="evidence" value="ECO:0000318"/>
    <property type="project" value="GO_Central"/>
</dbReference>
<dbReference type="EMBL" id="NBSK02000008">
    <property type="protein sequence ID" value="KAJ0191512.1"/>
    <property type="molecule type" value="Genomic_DNA"/>
</dbReference>
<protein>
    <recommendedName>
        <fullName evidence="3">RanBP2-type domain-containing protein</fullName>
    </recommendedName>
</protein>
<evidence type="ECO:0008006" key="3">
    <source>
        <dbReference type="Google" id="ProtNLM"/>
    </source>
</evidence>
<organism evidence="1 2">
    <name type="scientific">Lactuca sativa</name>
    <name type="common">Garden lettuce</name>
    <dbReference type="NCBI Taxonomy" id="4236"/>
    <lineage>
        <taxon>Eukaryota</taxon>
        <taxon>Viridiplantae</taxon>
        <taxon>Streptophyta</taxon>
        <taxon>Embryophyta</taxon>
        <taxon>Tracheophyta</taxon>
        <taxon>Spermatophyta</taxon>
        <taxon>Magnoliopsida</taxon>
        <taxon>eudicotyledons</taxon>
        <taxon>Gunneridae</taxon>
        <taxon>Pentapetalae</taxon>
        <taxon>asterids</taxon>
        <taxon>campanulids</taxon>
        <taxon>Asterales</taxon>
        <taxon>Asteraceae</taxon>
        <taxon>Cichorioideae</taxon>
        <taxon>Cichorieae</taxon>
        <taxon>Lactucinae</taxon>
        <taxon>Lactuca</taxon>
    </lineage>
</organism>